<keyword evidence="1" id="KW-0812">Transmembrane</keyword>
<evidence type="ECO:0000313" key="4">
    <source>
        <dbReference type="Proteomes" id="UP000319852"/>
    </source>
</evidence>
<dbReference type="EMBL" id="CP036263">
    <property type="protein sequence ID" value="QDS97300.1"/>
    <property type="molecule type" value="Genomic_DNA"/>
</dbReference>
<reference evidence="3 4" key="1">
    <citation type="submission" date="2019-02" db="EMBL/GenBank/DDBJ databases">
        <title>Deep-cultivation of Planctomycetes and their phenomic and genomic characterization uncovers novel biology.</title>
        <authorList>
            <person name="Wiegand S."/>
            <person name="Jogler M."/>
            <person name="Boedeker C."/>
            <person name="Pinto D."/>
            <person name="Vollmers J."/>
            <person name="Rivas-Marin E."/>
            <person name="Kohn T."/>
            <person name="Peeters S.H."/>
            <person name="Heuer A."/>
            <person name="Rast P."/>
            <person name="Oberbeckmann S."/>
            <person name="Bunk B."/>
            <person name="Jeske O."/>
            <person name="Meyerdierks A."/>
            <person name="Storesund J.E."/>
            <person name="Kallscheuer N."/>
            <person name="Luecker S."/>
            <person name="Lage O.M."/>
            <person name="Pohl T."/>
            <person name="Merkel B.J."/>
            <person name="Hornburger P."/>
            <person name="Mueller R.-W."/>
            <person name="Bruemmer F."/>
            <person name="Labrenz M."/>
            <person name="Spormann A.M."/>
            <person name="Op den Camp H."/>
            <person name="Overmann J."/>
            <person name="Amann R."/>
            <person name="Jetten M.S.M."/>
            <person name="Mascher T."/>
            <person name="Medema M.H."/>
            <person name="Devos D.P."/>
            <person name="Kaster A.-K."/>
            <person name="Ovreas L."/>
            <person name="Rohde M."/>
            <person name="Galperin M.Y."/>
            <person name="Jogler C."/>
        </authorList>
    </citation>
    <scope>NUCLEOTIDE SEQUENCE [LARGE SCALE GENOMIC DNA]</scope>
    <source>
        <strain evidence="3 4">HG15A2</strain>
    </source>
</reference>
<dbReference type="Pfam" id="PF07811">
    <property type="entry name" value="TadE"/>
    <property type="match status" value="1"/>
</dbReference>
<sequence>MYRIKPMKNGSRLGAVAVEFAVVAPVLLAIAVGLIELSRVYNAQNLLQTAAREGARFASMDRVGMLTGGETANSKIANDVKNYLASAGMDRDSIDVLIRDHNNPDLNFNLDDPANDLKLFDVTVETPYSSVSYTPVPEDNDYTLTASITFRNGRLTYSE</sequence>
<evidence type="ECO:0000256" key="1">
    <source>
        <dbReference type="SAM" id="Phobius"/>
    </source>
</evidence>
<organism evidence="3 4">
    <name type="scientific">Adhaeretor mobilis</name>
    <dbReference type="NCBI Taxonomy" id="1930276"/>
    <lineage>
        <taxon>Bacteria</taxon>
        <taxon>Pseudomonadati</taxon>
        <taxon>Planctomycetota</taxon>
        <taxon>Planctomycetia</taxon>
        <taxon>Pirellulales</taxon>
        <taxon>Lacipirellulaceae</taxon>
        <taxon>Adhaeretor</taxon>
    </lineage>
</organism>
<dbReference type="Proteomes" id="UP000319852">
    <property type="component" value="Chromosome"/>
</dbReference>
<dbReference type="AlphaFoldDB" id="A0A517MQZ2"/>
<evidence type="ECO:0000259" key="2">
    <source>
        <dbReference type="Pfam" id="PF07811"/>
    </source>
</evidence>
<evidence type="ECO:0000313" key="3">
    <source>
        <dbReference type="EMBL" id="QDS97300.1"/>
    </source>
</evidence>
<accession>A0A517MQZ2</accession>
<feature type="domain" description="TadE-like" evidence="2">
    <location>
        <begin position="14"/>
        <end position="56"/>
    </location>
</feature>
<dbReference type="OrthoDB" id="261466at2"/>
<gene>
    <name evidence="3" type="ORF">HG15A2_05610</name>
</gene>
<proteinExistence type="predicted"/>
<protein>
    <submittedName>
        <fullName evidence="3">TadE-like protein</fullName>
    </submittedName>
</protein>
<dbReference type="KEGG" id="amob:HG15A2_05610"/>
<name>A0A517MQZ2_9BACT</name>
<dbReference type="RefSeq" id="WP_145057569.1">
    <property type="nucleotide sequence ID" value="NZ_CP036263.1"/>
</dbReference>
<keyword evidence="1" id="KW-1133">Transmembrane helix</keyword>
<dbReference type="InterPro" id="IPR012495">
    <property type="entry name" value="TadE-like_dom"/>
</dbReference>
<keyword evidence="4" id="KW-1185">Reference proteome</keyword>
<feature type="transmembrane region" description="Helical" evidence="1">
    <location>
        <begin position="12"/>
        <end position="35"/>
    </location>
</feature>
<keyword evidence="1" id="KW-0472">Membrane</keyword>